<accession>A0ABC8RXX0</accession>
<dbReference type="SUPFAM" id="SSF54373">
    <property type="entry name" value="FAD-linked reductases, C-terminal domain"/>
    <property type="match status" value="1"/>
</dbReference>
<dbReference type="InterPro" id="IPR006076">
    <property type="entry name" value="FAD-dep_OxRdtase"/>
</dbReference>
<comment type="caution">
    <text evidence="7">The sequence shown here is derived from an EMBL/GenBank/DDBJ whole genome shotgun (WGS) entry which is preliminary data.</text>
</comment>
<evidence type="ECO:0000259" key="6">
    <source>
        <dbReference type="Pfam" id="PF01266"/>
    </source>
</evidence>
<dbReference type="EMBL" id="CAUOFW020001947">
    <property type="protein sequence ID" value="CAK9149826.1"/>
    <property type="molecule type" value="Genomic_DNA"/>
</dbReference>
<reference evidence="7 8" key="1">
    <citation type="submission" date="2024-02" db="EMBL/GenBank/DDBJ databases">
        <authorList>
            <person name="Vignale AGUSTIN F."/>
            <person name="Sosa J E."/>
            <person name="Modenutti C."/>
        </authorList>
    </citation>
    <scope>NUCLEOTIDE SEQUENCE [LARGE SCALE GENOMIC DNA]</scope>
</reference>
<protein>
    <recommendedName>
        <fullName evidence="6">FAD dependent oxidoreductase domain-containing protein</fullName>
    </recommendedName>
</protein>
<keyword evidence="4" id="KW-0274">FAD</keyword>
<dbReference type="Pfam" id="PF01266">
    <property type="entry name" value="DAO"/>
    <property type="match status" value="1"/>
</dbReference>
<dbReference type="InterPro" id="IPR036188">
    <property type="entry name" value="FAD/NAD-bd_sf"/>
</dbReference>
<dbReference type="Proteomes" id="UP001642360">
    <property type="component" value="Unassembled WGS sequence"/>
</dbReference>
<keyword evidence="8" id="KW-1185">Reference proteome</keyword>
<dbReference type="NCBIfam" id="TIGR01377">
    <property type="entry name" value="soxA_mon"/>
    <property type="match status" value="1"/>
</dbReference>
<organism evidence="7 8">
    <name type="scientific">Ilex paraguariensis</name>
    <name type="common">yerba mate</name>
    <dbReference type="NCBI Taxonomy" id="185542"/>
    <lineage>
        <taxon>Eukaryota</taxon>
        <taxon>Viridiplantae</taxon>
        <taxon>Streptophyta</taxon>
        <taxon>Embryophyta</taxon>
        <taxon>Tracheophyta</taxon>
        <taxon>Spermatophyta</taxon>
        <taxon>Magnoliopsida</taxon>
        <taxon>eudicotyledons</taxon>
        <taxon>Gunneridae</taxon>
        <taxon>Pentapetalae</taxon>
        <taxon>asterids</taxon>
        <taxon>campanulids</taxon>
        <taxon>Aquifoliales</taxon>
        <taxon>Aquifoliaceae</taxon>
        <taxon>Ilex</taxon>
    </lineage>
</organism>
<evidence type="ECO:0000256" key="4">
    <source>
        <dbReference type="ARBA" id="ARBA00022827"/>
    </source>
</evidence>
<evidence type="ECO:0000313" key="7">
    <source>
        <dbReference type="EMBL" id="CAK9149826.1"/>
    </source>
</evidence>
<evidence type="ECO:0000256" key="1">
    <source>
        <dbReference type="ARBA" id="ARBA00001974"/>
    </source>
</evidence>
<dbReference type="AlphaFoldDB" id="A0ABC8RXX0"/>
<dbReference type="PANTHER" id="PTHR10961">
    <property type="entry name" value="PEROXISOMAL SARCOSINE OXIDASE"/>
    <property type="match status" value="1"/>
</dbReference>
<evidence type="ECO:0000313" key="8">
    <source>
        <dbReference type="Proteomes" id="UP001642360"/>
    </source>
</evidence>
<sequence>MENSGEQFDVIVIGAGIMGSSTAYQTSKRGHKTLLLEQFDFLHHRGSSHGESRTLRATYPEDYYSRLVIESSHLWEEAESEIGYKVYFKSPQFDMGLSDDKSLRAVIASCRKNSIPHRVLDQRQVHEEFSGRIQLAENWVGVLSDLGGVIKPTKAVSMFQTLALKNGAVLRDNSEVFDIKKDDVRDGVFVCTRNGESFWGRKCVVTVGAWMNKLVQSVTGLVLPIQPLETCVCYWKIKQGHEEEFTIQGGFPTFASYGEPYIYGTPSLEFPGLIKIPVHGGQRCEPDKRTWSPAPMILDSLRQWIRERFGDRVDSTGPVMTQSCLYSMTPDEDFVIDFLGGEFGKDVVVAGGFSGHGFKMAPVVGRVLADLVDNGEAKGVELKQFKLGRFEEKGTGNVKEFEDQVTLADFPSLSD</sequence>
<evidence type="ECO:0000256" key="5">
    <source>
        <dbReference type="ARBA" id="ARBA00023002"/>
    </source>
</evidence>
<dbReference type="InterPro" id="IPR045170">
    <property type="entry name" value="MTOX"/>
</dbReference>
<comment type="similarity">
    <text evidence="2">Belongs to the MSOX/MTOX family.</text>
</comment>
<evidence type="ECO:0000256" key="2">
    <source>
        <dbReference type="ARBA" id="ARBA00010989"/>
    </source>
</evidence>
<comment type="cofactor">
    <cofactor evidence="1">
        <name>FAD</name>
        <dbReference type="ChEBI" id="CHEBI:57692"/>
    </cofactor>
</comment>
<keyword evidence="5" id="KW-0560">Oxidoreductase</keyword>
<keyword evidence="3" id="KW-0285">Flavoprotein</keyword>
<dbReference type="PANTHER" id="PTHR10961:SF7">
    <property type="entry name" value="FAD DEPENDENT OXIDOREDUCTASE DOMAIN-CONTAINING PROTEIN"/>
    <property type="match status" value="1"/>
</dbReference>
<name>A0ABC8RXX0_9AQUA</name>
<proteinExistence type="inferred from homology"/>
<dbReference type="SUPFAM" id="SSF51905">
    <property type="entry name" value="FAD/NAD(P)-binding domain"/>
    <property type="match status" value="1"/>
</dbReference>
<evidence type="ECO:0000256" key="3">
    <source>
        <dbReference type="ARBA" id="ARBA00022630"/>
    </source>
</evidence>
<gene>
    <name evidence="7" type="ORF">ILEXP_LOCUS17911</name>
</gene>
<dbReference type="GO" id="GO:0016491">
    <property type="term" value="F:oxidoreductase activity"/>
    <property type="evidence" value="ECO:0007669"/>
    <property type="project" value="UniProtKB-KW"/>
</dbReference>
<dbReference type="Gene3D" id="3.50.50.60">
    <property type="entry name" value="FAD/NAD(P)-binding domain"/>
    <property type="match status" value="1"/>
</dbReference>
<dbReference type="Gene3D" id="3.30.9.10">
    <property type="entry name" value="D-Amino Acid Oxidase, subunit A, domain 2"/>
    <property type="match status" value="1"/>
</dbReference>
<feature type="domain" description="FAD dependent oxidoreductase" evidence="6">
    <location>
        <begin position="9"/>
        <end position="371"/>
    </location>
</feature>